<dbReference type="InterPro" id="IPR003675">
    <property type="entry name" value="Rce1/LyrA-like_dom"/>
</dbReference>
<dbReference type="GO" id="GO:0080120">
    <property type="term" value="P:CAAX-box protein maturation"/>
    <property type="evidence" value="ECO:0007669"/>
    <property type="project" value="UniProtKB-ARBA"/>
</dbReference>
<evidence type="ECO:0000313" key="3">
    <source>
        <dbReference type="EMBL" id="OHW63521.1"/>
    </source>
</evidence>
<feature type="transmembrane region" description="Helical" evidence="1">
    <location>
        <begin position="132"/>
        <end position="153"/>
    </location>
</feature>
<feature type="transmembrane region" description="Helical" evidence="1">
    <location>
        <begin position="231"/>
        <end position="252"/>
    </location>
</feature>
<comment type="caution">
    <text evidence="3">The sequence shown here is derived from an EMBL/GenBank/DDBJ whole genome shotgun (WGS) entry which is preliminary data.</text>
</comment>
<keyword evidence="1" id="KW-1133">Transmembrane helix</keyword>
<organism evidence="3 4">
    <name type="scientific">Andreesenia angusta</name>
    <dbReference type="NCBI Taxonomy" id="39480"/>
    <lineage>
        <taxon>Bacteria</taxon>
        <taxon>Bacillati</taxon>
        <taxon>Bacillota</taxon>
        <taxon>Tissierellia</taxon>
        <taxon>Tissierellales</taxon>
        <taxon>Gottschalkiaceae</taxon>
        <taxon>Andreesenia</taxon>
    </lineage>
</organism>
<dbReference type="AlphaFoldDB" id="A0A1S1VA84"/>
<dbReference type="InterPro" id="IPR042150">
    <property type="entry name" value="MmRce1-like"/>
</dbReference>
<feature type="transmembrane region" description="Helical" evidence="1">
    <location>
        <begin position="31"/>
        <end position="52"/>
    </location>
</feature>
<keyword evidence="3" id="KW-0378">Hydrolase</keyword>
<evidence type="ECO:0000313" key="4">
    <source>
        <dbReference type="Proteomes" id="UP000180254"/>
    </source>
</evidence>
<keyword evidence="3" id="KW-0645">Protease</keyword>
<dbReference type="OrthoDB" id="9777755at2"/>
<evidence type="ECO:0000259" key="2">
    <source>
        <dbReference type="Pfam" id="PF02517"/>
    </source>
</evidence>
<proteinExistence type="predicted"/>
<name>A0A1S1VA84_9FIRM</name>
<feature type="transmembrane region" description="Helical" evidence="1">
    <location>
        <begin position="7"/>
        <end position="25"/>
    </location>
</feature>
<feature type="transmembrane region" description="Helical" evidence="1">
    <location>
        <begin position="202"/>
        <end position="224"/>
    </location>
</feature>
<reference evidence="3 4" key="1">
    <citation type="submission" date="2016-09" db="EMBL/GenBank/DDBJ databases">
        <title>Genome sequence of Eubacterium angustum.</title>
        <authorList>
            <person name="Poehlein A."/>
            <person name="Daniel R."/>
        </authorList>
    </citation>
    <scope>NUCLEOTIDE SEQUENCE [LARGE SCALE GENOMIC DNA]</scope>
    <source>
        <strain evidence="3 4">DSM 1989</strain>
    </source>
</reference>
<gene>
    <name evidence="3" type="ORF">EUAN_03850</name>
</gene>
<dbReference type="Pfam" id="PF02517">
    <property type="entry name" value="Rce1-like"/>
    <property type="match status" value="1"/>
</dbReference>
<dbReference type="GO" id="GO:0004175">
    <property type="term" value="F:endopeptidase activity"/>
    <property type="evidence" value="ECO:0007669"/>
    <property type="project" value="UniProtKB-ARBA"/>
</dbReference>
<keyword evidence="1" id="KW-0812">Transmembrane</keyword>
<dbReference type="RefSeq" id="WP_071061067.1">
    <property type="nucleotide sequence ID" value="NZ_MKIE01000001.1"/>
</dbReference>
<dbReference type="EMBL" id="MKIE01000001">
    <property type="protein sequence ID" value="OHW63521.1"/>
    <property type="molecule type" value="Genomic_DNA"/>
</dbReference>
<feature type="transmembrane region" description="Helical" evidence="1">
    <location>
        <begin position="72"/>
        <end position="94"/>
    </location>
</feature>
<evidence type="ECO:0000256" key="1">
    <source>
        <dbReference type="SAM" id="Phobius"/>
    </source>
</evidence>
<feature type="transmembrane region" description="Helical" evidence="1">
    <location>
        <begin position="173"/>
        <end position="190"/>
    </location>
</feature>
<dbReference type="PANTHER" id="PTHR35797">
    <property type="entry name" value="PROTEASE-RELATED"/>
    <property type="match status" value="1"/>
</dbReference>
<dbReference type="Proteomes" id="UP000180254">
    <property type="component" value="Unassembled WGS sequence"/>
</dbReference>
<accession>A0A1S1VA84</accession>
<dbReference type="PANTHER" id="PTHR35797:SF1">
    <property type="entry name" value="PROTEASE"/>
    <property type="match status" value="1"/>
</dbReference>
<feature type="transmembrane region" description="Helical" evidence="1">
    <location>
        <begin position="258"/>
        <end position="280"/>
    </location>
</feature>
<keyword evidence="1" id="KW-0472">Membrane</keyword>
<keyword evidence="4" id="KW-1185">Reference proteome</keyword>
<protein>
    <submittedName>
        <fullName evidence="3">CAAX amino terminal protease self-immunity</fullName>
    </submittedName>
</protein>
<sequence>MKDWKLYVVITLAASWILAGAYYFGVVFKTTASYTVMASVYMWIPGILAIIFTKKRGRSLSEIGLKLKFNRWYAFAWLVFPVIIALGIFINVLFPGASFSLYMEDFLSSYGPLLKESEEYAQMYELLQIQPIIPLLMTVASGMIAGITINLAFAIGEEIGWRGYLYGELKHMGFWKMTFTTGAIWGIWHAPLVLQGHNYPEYPVLGVFLMTIWCILLSPVFSLVRIKSKSVLTAGIAHGTLNGLAGASIIYIEGGHPLLNGIIGLSGFIALVIVDILIWMKIGKEPADF</sequence>
<feature type="domain" description="CAAX prenyl protease 2/Lysostaphin resistance protein A-like" evidence="2">
    <location>
        <begin position="144"/>
        <end position="243"/>
    </location>
</feature>
<dbReference type="GO" id="GO:0006508">
    <property type="term" value="P:proteolysis"/>
    <property type="evidence" value="ECO:0007669"/>
    <property type="project" value="UniProtKB-KW"/>
</dbReference>
<dbReference type="STRING" id="39480.EUAN_03850"/>